<gene>
    <name evidence="3" type="primary">cdhR_3</name>
    <name evidence="3" type="ORF">PSAL_036260</name>
</gene>
<dbReference type="CDD" id="cd03136">
    <property type="entry name" value="GATase1_AraC_ArgR_like"/>
    <property type="match status" value="1"/>
</dbReference>
<protein>
    <submittedName>
        <fullName evidence="3">HTH-type transcriptional regulator CdhR</fullName>
    </submittedName>
</protein>
<dbReference type="EMBL" id="CP060437">
    <property type="protein sequence ID" value="QPM92362.1"/>
    <property type="molecule type" value="Genomic_DNA"/>
</dbReference>
<keyword evidence="3" id="KW-0614">Plasmid</keyword>
<dbReference type="PANTHER" id="PTHR43130">
    <property type="entry name" value="ARAC-FAMILY TRANSCRIPTIONAL REGULATOR"/>
    <property type="match status" value="1"/>
</dbReference>
<dbReference type="SMART" id="SM00342">
    <property type="entry name" value="HTH_ARAC"/>
    <property type="match status" value="1"/>
</dbReference>
<evidence type="ECO:0000256" key="2">
    <source>
        <dbReference type="ARBA" id="ARBA00023163"/>
    </source>
</evidence>
<proteinExistence type="predicted"/>
<dbReference type="SUPFAM" id="SSF46689">
    <property type="entry name" value="Homeodomain-like"/>
    <property type="match status" value="1"/>
</dbReference>
<dbReference type="GO" id="GO:0003700">
    <property type="term" value="F:DNA-binding transcription factor activity"/>
    <property type="evidence" value="ECO:0007669"/>
    <property type="project" value="InterPro"/>
</dbReference>
<organism evidence="3 4">
    <name type="scientific">Pseudooceanicola algae</name>
    <dbReference type="NCBI Taxonomy" id="1537215"/>
    <lineage>
        <taxon>Bacteria</taxon>
        <taxon>Pseudomonadati</taxon>
        <taxon>Pseudomonadota</taxon>
        <taxon>Alphaproteobacteria</taxon>
        <taxon>Rhodobacterales</taxon>
        <taxon>Paracoccaceae</taxon>
        <taxon>Pseudooceanicola</taxon>
    </lineage>
</organism>
<keyword evidence="4" id="KW-1185">Reference proteome</keyword>
<dbReference type="AlphaFoldDB" id="A0A418SD58"/>
<name>A0A418SD58_9RHOB</name>
<evidence type="ECO:0000256" key="1">
    <source>
        <dbReference type="ARBA" id="ARBA00023015"/>
    </source>
</evidence>
<dbReference type="PROSITE" id="PS01124">
    <property type="entry name" value="HTH_ARAC_FAMILY_2"/>
    <property type="match status" value="1"/>
</dbReference>
<dbReference type="PANTHER" id="PTHR43130:SF3">
    <property type="entry name" value="HTH-TYPE TRANSCRIPTIONAL REGULATOR RV1931C"/>
    <property type="match status" value="1"/>
</dbReference>
<dbReference type="SUPFAM" id="SSF52317">
    <property type="entry name" value="Class I glutamine amidotransferase-like"/>
    <property type="match status" value="1"/>
</dbReference>
<dbReference type="InterPro" id="IPR009057">
    <property type="entry name" value="Homeodomain-like_sf"/>
</dbReference>
<dbReference type="InterPro" id="IPR052158">
    <property type="entry name" value="INH-QAR"/>
</dbReference>
<keyword evidence="1" id="KW-0805">Transcription regulation</keyword>
<dbReference type="InterPro" id="IPR029062">
    <property type="entry name" value="Class_I_gatase-like"/>
</dbReference>
<dbReference type="Gene3D" id="1.10.10.60">
    <property type="entry name" value="Homeodomain-like"/>
    <property type="match status" value="1"/>
</dbReference>
<dbReference type="Pfam" id="PF01965">
    <property type="entry name" value="DJ-1_PfpI"/>
    <property type="match status" value="1"/>
</dbReference>
<accession>A0A418SD58</accession>
<keyword evidence="2" id="KW-0804">Transcription</keyword>
<dbReference type="Proteomes" id="UP000283786">
    <property type="component" value="Plasmid p202"/>
</dbReference>
<dbReference type="GO" id="GO:0043565">
    <property type="term" value="F:sequence-specific DNA binding"/>
    <property type="evidence" value="ECO:0007669"/>
    <property type="project" value="InterPro"/>
</dbReference>
<dbReference type="KEGG" id="palw:PSAL_036260"/>
<evidence type="ECO:0000313" key="3">
    <source>
        <dbReference type="EMBL" id="QPM92362.1"/>
    </source>
</evidence>
<dbReference type="Pfam" id="PF12833">
    <property type="entry name" value="HTH_18"/>
    <property type="match status" value="1"/>
</dbReference>
<reference evidence="3 4" key="1">
    <citation type="submission" date="2020-08" db="EMBL/GenBank/DDBJ databases">
        <title>Genome sequence of Rhodobacteraceae bacterium Lw-13e.</title>
        <authorList>
            <person name="Poehlein A."/>
            <person name="Wolter L."/>
            <person name="Daniel R."/>
            <person name="Brinkhoff T."/>
        </authorList>
    </citation>
    <scope>NUCLEOTIDE SEQUENCE [LARGE SCALE GENOMIC DNA]</scope>
    <source>
        <strain evidence="3 4">Lw-13e</strain>
        <plasmid evidence="3 4">p202</plasmid>
    </source>
</reference>
<geneLocation type="plasmid" evidence="3 4">
    <name>p202</name>
</geneLocation>
<evidence type="ECO:0000313" key="4">
    <source>
        <dbReference type="Proteomes" id="UP000283786"/>
    </source>
</evidence>
<dbReference type="InterPro" id="IPR002818">
    <property type="entry name" value="DJ-1/PfpI"/>
</dbReference>
<dbReference type="Gene3D" id="3.40.50.880">
    <property type="match status" value="1"/>
</dbReference>
<sequence>MQNWPAIMQPRTKSRNVVEVGVLLFPAFSNHCLANAVEPLRAVNSLSGETRYRWRYLSLDGGEVASSSGLTVRVDSALDRAAGGDYLFVMPSYNAPTLDTPACRLALRGARKRFARVAALDTGSWLLAGAGLLDGRRATLHREEQIALAERFPEVEVLADRVVDDGDILSCGGALTSFELVLGLIERHHGALMRLEVAALFLDGSTDAPGTLAPPLPGRTAEAAMAIMLRHIETPLPIDRIATDLGISRKRLESRCRLRYGIRPRELYRALRLREARRLVEGSSLSVAEIAVRCGYGDPSAMTRAFRLDFGMTPRALRAQRDQKVGPAGA</sequence>
<dbReference type="InterPro" id="IPR018060">
    <property type="entry name" value="HTH_AraC"/>
</dbReference>